<sequence>MLVELAKHIRQITNCSLDHLSLALGFMCLNLSRRAHSSLPFTFGESPSTTFVQLSSLQFFSKYCHLRRWSTCFPFAFNESSFLFEFTDLSQLIQVLSTVDLDEVMSIG</sequence>
<dbReference type="Proteomes" id="UP000011115">
    <property type="component" value="Unassembled WGS sequence"/>
</dbReference>
<proteinExistence type="predicted"/>
<keyword evidence="2" id="KW-1185">Reference proteome</keyword>
<dbReference type="HOGENOM" id="CLU_2201747_0_0_1"/>
<evidence type="ECO:0000313" key="2">
    <source>
        <dbReference type="Proteomes" id="UP000011115"/>
    </source>
</evidence>
<reference evidence="2" key="1">
    <citation type="journal article" date="2011" name="Nature">
        <title>Genome sequence and analysis of the tuber crop potato.</title>
        <authorList>
            <consortium name="The Potato Genome Sequencing Consortium"/>
        </authorList>
    </citation>
    <scope>NUCLEOTIDE SEQUENCE [LARGE SCALE GENOMIC DNA]</scope>
    <source>
        <strain evidence="2">cv. DM1-3 516 R44</strain>
    </source>
</reference>
<evidence type="ECO:0000313" key="1">
    <source>
        <dbReference type="EnsemblPlants" id="PGSC0003DMT400089819"/>
    </source>
</evidence>
<reference evidence="1" key="2">
    <citation type="submission" date="2015-06" db="UniProtKB">
        <authorList>
            <consortium name="EnsemblPlants"/>
        </authorList>
    </citation>
    <scope>IDENTIFICATION</scope>
    <source>
        <strain evidence="1">DM1-3 516 R44</strain>
    </source>
</reference>
<dbReference type="AlphaFoldDB" id="M1DIZ8"/>
<protein>
    <submittedName>
        <fullName evidence="1">Uncharacterized protein</fullName>
    </submittedName>
</protein>
<accession>M1DIZ8</accession>
<dbReference type="InParanoid" id="M1DIZ8"/>
<name>M1DIZ8_SOLTU</name>
<dbReference type="Gramene" id="PGSC0003DMT400089819">
    <property type="protein sequence ID" value="PGSC0003DMT400089819"/>
    <property type="gene ID" value="PGSC0003DMG400039390"/>
</dbReference>
<organism evidence="1 2">
    <name type="scientific">Solanum tuberosum</name>
    <name type="common">Potato</name>
    <dbReference type="NCBI Taxonomy" id="4113"/>
    <lineage>
        <taxon>Eukaryota</taxon>
        <taxon>Viridiplantae</taxon>
        <taxon>Streptophyta</taxon>
        <taxon>Embryophyta</taxon>
        <taxon>Tracheophyta</taxon>
        <taxon>Spermatophyta</taxon>
        <taxon>Magnoliopsida</taxon>
        <taxon>eudicotyledons</taxon>
        <taxon>Gunneridae</taxon>
        <taxon>Pentapetalae</taxon>
        <taxon>asterids</taxon>
        <taxon>lamiids</taxon>
        <taxon>Solanales</taxon>
        <taxon>Solanaceae</taxon>
        <taxon>Solanoideae</taxon>
        <taxon>Solaneae</taxon>
        <taxon>Solanum</taxon>
    </lineage>
</organism>
<dbReference type="PaxDb" id="4113-PGSC0003DMT400089819"/>
<dbReference type="EnsemblPlants" id="PGSC0003DMT400089819">
    <property type="protein sequence ID" value="PGSC0003DMT400089819"/>
    <property type="gene ID" value="PGSC0003DMG400039390"/>
</dbReference>